<feature type="region of interest" description="Disordered" evidence="2">
    <location>
        <begin position="224"/>
        <end position="259"/>
    </location>
</feature>
<sequence>MRLRHFLAASLLFAPPLLLIGPASAQQQQGQQWFVPPAQGQAQQQQRPAQRPPAQRPAQAPAAGQRTPAPVIAIVDIPEVQRLSAAFNQVREEIERRRAKLNEDLQREQGRWREEQQALAAARATAPPEQLRQRERELQERITDAQRIFRDRSRAIDQAAQAGLQQIEQALGAVIRQVAASRGVNIVLPRPLVIFNDSGFDLTDEISAQMNRVLRSVNLPAEGAAPTEAPAAGAPAAAPAGDAPPPPPPPAPAAPARRN</sequence>
<dbReference type="InterPro" id="IPR005632">
    <property type="entry name" value="Chaperone_Skp"/>
</dbReference>
<evidence type="ECO:0000256" key="2">
    <source>
        <dbReference type="SAM" id="MobiDB-lite"/>
    </source>
</evidence>
<comment type="caution">
    <text evidence="4">The sequence shown here is derived from an EMBL/GenBank/DDBJ whole genome shotgun (WGS) entry which is preliminary data.</text>
</comment>
<name>A0ABS6HE70_9PROT</name>
<dbReference type="RefSeq" id="WP_216879062.1">
    <property type="nucleotide sequence ID" value="NZ_JAERQM010000011.1"/>
</dbReference>
<evidence type="ECO:0000256" key="3">
    <source>
        <dbReference type="SAM" id="SignalP"/>
    </source>
</evidence>
<keyword evidence="3" id="KW-0732">Signal</keyword>
<protein>
    <submittedName>
        <fullName evidence="4">OmpH family outer membrane protein</fullName>
    </submittedName>
</protein>
<dbReference type="PANTHER" id="PTHR35089:SF1">
    <property type="entry name" value="CHAPERONE PROTEIN SKP"/>
    <property type="match status" value="1"/>
</dbReference>
<keyword evidence="5" id="KW-1185">Reference proteome</keyword>
<dbReference type="PANTHER" id="PTHR35089">
    <property type="entry name" value="CHAPERONE PROTEIN SKP"/>
    <property type="match status" value="1"/>
</dbReference>
<feature type="coiled-coil region" evidence="1">
    <location>
        <begin position="80"/>
        <end position="111"/>
    </location>
</feature>
<proteinExistence type="predicted"/>
<feature type="signal peptide" evidence="3">
    <location>
        <begin position="1"/>
        <end position="25"/>
    </location>
</feature>
<reference evidence="4 5" key="1">
    <citation type="submission" date="2021-01" db="EMBL/GenBank/DDBJ databases">
        <title>Roseomonas sp. nov, a bacterium isolated from an oil production mixture in Yumen Oilfield.</title>
        <authorList>
            <person name="Wu D."/>
        </authorList>
    </citation>
    <scope>NUCLEOTIDE SEQUENCE [LARGE SCALE GENOMIC DNA]</scope>
    <source>
        <strain evidence="4 5">ROY-5-3</strain>
    </source>
</reference>
<keyword evidence="1" id="KW-0175">Coiled coil</keyword>
<organism evidence="4 5">
    <name type="scientific">Falsiroseomonas oleicola</name>
    <dbReference type="NCBI Taxonomy" id="2801474"/>
    <lineage>
        <taxon>Bacteria</taxon>
        <taxon>Pseudomonadati</taxon>
        <taxon>Pseudomonadota</taxon>
        <taxon>Alphaproteobacteria</taxon>
        <taxon>Acetobacterales</taxon>
        <taxon>Roseomonadaceae</taxon>
        <taxon>Falsiroseomonas</taxon>
    </lineage>
</organism>
<dbReference type="Pfam" id="PF03938">
    <property type="entry name" value="OmpH"/>
    <property type="match status" value="1"/>
</dbReference>
<feature type="compositionally biased region" description="Low complexity" evidence="2">
    <location>
        <begin position="224"/>
        <end position="241"/>
    </location>
</feature>
<feature type="compositionally biased region" description="Low complexity" evidence="2">
    <location>
        <begin position="56"/>
        <end position="67"/>
    </location>
</feature>
<feature type="compositionally biased region" description="Low complexity" evidence="2">
    <location>
        <begin position="30"/>
        <end position="49"/>
    </location>
</feature>
<evidence type="ECO:0000313" key="5">
    <source>
        <dbReference type="Proteomes" id="UP000689967"/>
    </source>
</evidence>
<evidence type="ECO:0000256" key="1">
    <source>
        <dbReference type="SAM" id="Coils"/>
    </source>
</evidence>
<dbReference type="SMART" id="SM00935">
    <property type="entry name" value="OmpH"/>
    <property type="match status" value="1"/>
</dbReference>
<dbReference type="Proteomes" id="UP000689967">
    <property type="component" value="Unassembled WGS sequence"/>
</dbReference>
<accession>A0ABS6HE70</accession>
<feature type="compositionally biased region" description="Pro residues" evidence="2">
    <location>
        <begin position="242"/>
        <end position="253"/>
    </location>
</feature>
<evidence type="ECO:0000313" key="4">
    <source>
        <dbReference type="EMBL" id="MBU8547037.1"/>
    </source>
</evidence>
<feature type="region of interest" description="Disordered" evidence="2">
    <location>
        <begin position="30"/>
        <end position="67"/>
    </location>
</feature>
<feature type="chain" id="PRO_5046818603" evidence="3">
    <location>
        <begin position="26"/>
        <end position="259"/>
    </location>
</feature>
<gene>
    <name evidence="4" type="ORF">JJQ90_25180</name>
</gene>
<dbReference type="EMBL" id="JAERQM010000011">
    <property type="protein sequence ID" value="MBU8547037.1"/>
    <property type="molecule type" value="Genomic_DNA"/>
</dbReference>